<dbReference type="InterPro" id="IPR047659">
    <property type="entry name" value="T7SS_assoc"/>
</dbReference>
<comment type="caution">
    <text evidence="1">The sequence shown here is derived from an EMBL/GenBank/DDBJ whole genome shotgun (WGS) entry which is preliminary data.</text>
</comment>
<organism evidence="1 2">
    <name type="scientific">Nocardia jinanensis</name>
    <dbReference type="NCBI Taxonomy" id="382504"/>
    <lineage>
        <taxon>Bacteria</taxon>
        <taxon>Bacillati</taxon>
        <taxon>Actinomycetota</taxon>
        <taxon>Actinomycetes</taxon>
        <taxon>Mycobacteriales</taxon>
        <taxon>Nocardiaceae</taxon>
        <taxon>Nocardia</taxon>
    </lineage>
</organism>
<evidence type="ECO:0008006" key="3">
    <source>
        <dbReference type="Google" id="ProtNLM"/>
    </source>
</evidence>
<dbReference type="AlphaFoldDB" id="A0A917VZ60"/>
<dbReference type="RefSeq" id="WP_062999945.1">
    <property type="nucleotide sequence ID" value="NZ_BMMH01000030.1"/>
</dbReference>
<evidence type="ECO:0000313" key="1">
    <source>
        <dbReference type="EMBL" id="GGL42331.1"/>
    </source>
</evidence>
<dbReference type="NCBIfam" id="NF033532">
    <property type="entry name" value="lone7para_assoc"/>
    <property type="match status" value="1"/>
</dbReference>
<dbReference type="Proteomes" id="UP000638263">
    <property type="component" value="Unassembled WGS sequence"/>
</dbReference>
<sequence length="169" mass="18637">MKEPVPGAVRRDDWFVLLDPAWQPESSEAPPHVMVGGWKIEHDDRLGPFQPNPQYVPSASDVPTDPIDSLLRSFAAGRTLDEQFIGMFRNTVVHIGCDEQNSPVTVESPDGVNCVMVVTAEVHKRRRHADRWWPVVGSALPEIVPAGADILVNPSGPAQFRLRTSALLT</sequence>
<evidence type="ECO:0000313" key="2">
    <source>
        <dbReference type="Proteomes" id="UP000638263"/>
    </source>
</evidence>
<name>A0A917VZ60_9NOCA</name>
<proteinExistence type="predicted"/>
<accession>A0A917VZ60</accession>
<reference evidence="1" key="2">
    <citation type="submission" date="2020-09" db="EMBL/GenBank/DDBJ databases">
        <authorList>
            <person name="Sun Q."/>
            <person name="Zhou Y."/>
        </authorList>
    </citation>
    <scope>NUCLEOTIDE SEQUENCE</scope>
    <source>
        <strain evidence="1">CGMCC 4.3508</strain>
    </source>
</reference>
<gene>
    <name evidence="1" type="ORF">GCM10011588_66350</name>
</gene>
<protein>
    <recommendedName>
        <fullName evidence="3">Type VII secretion system-associated protein</fullName>
    </recommendedName>
</protein>
<dbReference type="EMBL" id="BMMH01000030">
    <property type="protein sequence ID" value="GGL42331.1"/>
    <property type="molecule type" value="Genomic_DNA"/>
</dbReference>
<keyword evidence="2" id="KW-1185">Reference proteome</keyword>
<reference evidence="1" key="1">
    <citation type="journal article" date="2014" name="Int. J. Syst. Evol. Microbiol.">
        <title>Complete genome sequence of Corynebacterium casei LMG S-19264T (=DSM 44701T), isolated from a smear-ripened cheese.</title>
        <authorList>
            <consortium name="US DOE Joint Genome Institute (JGI-PGF)"/>
            <person name="Walter F."/>
            <person name="Albersmeier A."/>
            <person name="Kalinowski J."/>
            <person name="Ruckert C."/>
        </authorList>
    </citation>
    <scope>NUCLEOTIDE SEQUENCE</scope>
    <source>
        <strain evidence="1">CGMCC 4.3508</strain>
    </source>
</reference>